<evidence type="ECO:0000259" key="2">
    <source>
        <dbReference type="Pfam" id="PF00534"/>
    </source>
</evidence>
<dbReference type="CDD" id="cd03809">
    <property type="entry name" value="GT4_MtfB-like"/>
    <property type="match status" value="1"/>
</dbReference>
<dbReference type="GO" id="GO:0016757">
    <property type="term" value="F:glycosyltransferase activity"/>
    <property type="evidence" value="ECO:0007669"/>
    <property type="project" value="InterPro"/>
</dbReference>
<name>A0A7X2ZUL5_9FLAO</name>
<dbReference type="AlphaFoldDB" id="A0A7X2ZUL5"/>
<dbReference type="InterPro" id="IPR001296">
    <property type="entry name" value="Glyco_trans_1"/>
</dbReference>
<accession>A0A7X2ZUL5</accession>
<dbReference type="Proteomes" id="UP000540519">
    <property type="component" value="Unassembled WGS sequence"/>
</dbReference>
<dbReference type="OrthoDB" id="9801609at2"/>
<dbReference type="Pfam" id="PF13439">
    <property type="entry name" value="Glyco_transf_4"/>
    <property type="match status" value="1"/>
</dbReference>
<comment type="caution">
    <text evidence="4">The sequence shown here is derived from an EMBL/GenBank/DDBJ whole genome shotgun (WGS) entry which is preliminary data.</text>
</comment>
<dbReference type="GO" id="GO:0009103">
    <property type="term" value="P:lipopolysaccharide biosynthetic process"/>
    <property type="evidence" value="ECO:0007669"/>
    <property type="project" value="TreeGrafter"/>
</dbReference>
<gene>
    <name evidence="4" type="ORF">D9O36_12470</name>
</gene>
<evidence type="ECO:0000256" key="1">
    <source>
        <dbReference type="ARBA" id="ARBA00022679"/>
    </source>
</evidence>
<organism evidence="4 5">
    <name type="scientific">Zobellia amurskyensis</name>
    <dbReference type="NCBI Taxonomy" id="248905"/>
    <lineage>
        <taxon>Bacteria</taxon>
        <taxon>Pseudomonadati</taxon>
        <taxon>Bacteroidota</taxon>
        <taxon>Flavobacteriia</taxon>
        <taxon>Flavobacteriales</taxon>
        <taxon>Flavobacteriaceae</taxon>
        <taxon>Zobellia</taxon>
    </lineage>
</organism>
<dbReference type="InterPro" id="IPR028098">
    <property type="entry name" value="Glyco_trans_4-like_N"/>
</dbReference>
<keyword evidence="1 4" id="KW-0808">Transferase</keyword>
<feature type="domain" description="Glycosyl transferase family 1" evidence="2">
    <location>
        <begin position="198"/>
        <end position="344"/>
    </location>
</feature>
<dbReference type="RefSeq" id="WP_155600161.1">
    <property type="nucleotide sequence ID" value="NZ_RCNR01000022.1"/>
</dbReference>
<evidence type="ECO:0000313" key="5">
    <source>
        <dbReference type="Proteomes" id="UP000540519"/>
    </source>
</evidence>
<dbReference type="PANTHER" id="PTHR46401:SF2">
    <property type="entry name" value="GLYCOSYLTRANSFERASE WBBK-RELATED"/>
    <property type="match status" value="1"/>
</dbReference>
<dbReference type="Pfam" id="PF00534">
    <property type="entry name" value="Glycos_transf_1"/>
    <property type="match status" value="1"/>
</dbReference>
<dbReference type="SUPFAM" id="SSF53756">
    <property type="entry name" value="UDP-Glycosyltransferase/glycogen phosphorylase"/>
    <property type="match status" value="1"/>
</dbReference>
<evidence type="ECO:0000259" key="3">
    <source>
        <dbReference type="Pfam" id="PF13439"/>
    </source>
</evidence>
<reference evidence="4 5" key="1">
    <citation type="journal article" date="2019" name="Mar. Drugs">
        <title>Comparative Genomics and CAZyme Genome Repertoires of Marine Zobellia amurskyensis KMM 3526(T) and Zobellia laminariae KMM 3676(T).</title>
        <authorList>
            <person name="Chernysheva N."/>
            <person name="Bystritskaya E."/>
            <person name="Stenkova A."/>
            <person name="Golovkin I."/>
            <person name="Nedashkovskaya O."/>
            <person name="Isaeva M."/>
        </authorList>
    </citation>
    <scope>NUCLEOTIDE SEQUENCE [LARGE SCALE GENOMIC DNA]</scope>
    <source>
        <strain evidence="4 5">KMM 3526</strain>
    </source>
</reference>
<protein>
    <submittedName>
        <fullName evidence="4">Glycosyltransferase family 1 protein</fullName>
    </submittedName>
</protein>
<dbReference type="EMBL" id="RCNR01000022">
    <property type="protein sequence ID" value="MUH36659.1"/>
    <property type="molecule type" value="Genomic_DNA"/>
</dbReference>
<dbReference type="Gene3D" id="3.40.50.2000">
    <property type="entry name" value="Glycogen Phosphorylase B"/>
    <property type="match status" value="2"/>
</dbReference>
<sequence>MRIGYDAKRIFHNNTGLGNYGRDVIRILKKFTTINQFYLYTTSVSSKKRFEDSAEIVVKLPNNLFWKKLSSLWRLGPVASQVKKDKVNLYHGLSGEIPSGLKRKSIPTIVTVHDLIFFSHPHYYSFFDRMIYSLKSKHAAKNADKIIAISEQTKRDVIKYLKAEDSKIEVVYQGCNKAFKQEYNQAEKDVVQKKYGLPKQYILNVGTLQERKNALLIVKAIKGTDYNLVLVGGEKKYAQKIHSYIKENNLNNQVSFLKNVSANELAIVYQMATIFCYPSLCEGFGIPIIEALFSKTPVITSQGNCFPEAGGPNSIYIDPTSEKSLREAFKSLYYNESERKRIADLGYIFVQRFSDEEVAKNLFQVYKSML</sequence>
<keyword evidence="5" id="KW-1185">Reference proteome</keyword>
<proteinExistence type="predicted"/>
<dbReference type="PANTHER" id="PTHR46401">
    <property type="entry name" value="GLYCOSYLTRANSFERASE WBBK-RELATED"/>
    <property type="match status" value="1"/>
</dbReference>
<evidence type="ECO:0000313" key="4">
    <source>
        <dbReference type="EMBL" id="MUH36659.1"/>
    </source>
</evidence>
<feature type="domain" description="Glycosyltransferase subfamily 4-like N-terminal" evidence="3">
    <location>
        <begin position="38"/>
        <end position="176"/>
    </location>
</feature>